<feature type="region of interest" description="Disordered" evidence="1">
    <location>
        <begin position="1"/>
        <end position="89"/>
    </location>
</feature>
<dbReference type="Proteomes" id="UP000001745">
    <property type="component" value="Unassembled WGS sequence"/>
</dbReference>
<feature type="compositionally biased region" description="Polar residues" evidence="1">
    <location>
        <begin position="46"/>
        <end position="55"/>
    </location>
</feature>
<sequence>MTSEDWTKEEGEDKDDISSVTEGPSETASTVPESEGGVPLPVPSIFSATSMSRRQLTPMDHEKLAGGAWLEQEDAKSTAPPSEAESAAVTRAASMAAKYSGWNENAVEAEKKMAPPALTRAVPAKGSEPERRIKGWAKITSADPERSARILKMSDPTRFDKTKEDETENPSGRTIIGAKDRSRLHKQIRTGGAESASPTI</sequence>
<dbReference type="GeneID" id="8103490"/>
<name>B8M3M6_TALSN</name>
<dbReference type="VEuPathDB" id="FungiDB:TSTA_096470"/>
<evidence type="ECO:0000256" key="1">
    <source>
        <dbReference type="SAM" id="MobiDB-lite"/>
    </source>
</evidence>
<dbReference type="EMBL" id="EQ962653">
    <property type="protein sequence ID" value="EED22398.1"/>
    <property type="molecule type" value="Genomic_DNA"/>
</dbReference>
<protein>
    <submittedName>
        <fullName evidence="2">Uncharacterized protein</fullName>
    </submittedName>
</protein>
<organism evidence="2 3">
    <name type="scientific">Talaromyces stipitatus (strain ATCC 10500 / CBS 375.48 / QM 6759 / NRRL 1006)</name>
    <name type="common">Penicillium stipitatum</name>
    <dbReference type="NCBI Taxonomy" id="441959"/>
    <lineage>
        <taxon>Eukaryota</taxon>
        <taxon>Fungi</taxon>
        <taxon>Dikarya</taxon>
        <taxon>Ascomycota</taxon>
        <taxon>Pezizomycotina</taxon>
        <taxon>Eurotiomycetes</taxon>
        <taxon>Eurotiomycetidae</taxon>
        <taxon>Eurotiales</taxon>
        <taxon>Trichocomaceae</taxon>
        <taxon>Talaromyces</taxon>
        <taxon>Talaromyces sect. Talaromyces</taxon>
    </lineage>
</organism>
<dbReference type="OrthoDB" id="4223481at2759"/>
<reference evidence="3" key="1">
    <citation type="journal article" date="2015" name="Genome Announc.">
        <title>Genome sequence of the AIDS-associated pathogen Penicillium marneffei (ATCC18224) and its near taxonomic relative Talaromyces stipitatus (ATCC10500).</title>
        <authorList>
            <person name="Nierman W.C."/>
            <person name="Fedorova-Abrams N.D."/>
            <person name="Andrianopoulos A."/>
        </authorList>
    </citation>
    <scope>NUCLEOTIDE SEQUENCE [LARGE SCALE GENOMIC DNA]</scope>
    <source>
        <strain evidence="3">ATCC 10500 / CBS 375.48 / QM 6759 / NRRL 1006</strain>
    </source>
</reference>
<feature type="compositionally biased region" description="Polar residues" evidence="1">
    <location>
        <begin position="18"/>
        <end position="32"/>
    </location>
</feature>
<evidence type="ECO:0000313" key="3">
    <source>
        <dbReference type="Proteomes" id="UP000001745"/>
    </source>
</evidence>
<gene>
    <name evidence="2" type="ORF">TSTA_096470</name>
</gene>
<feature type="compositionally biased region" description="Basic and acidic residues" evidence="1">
    <location>
        <begin position="1"/>
        <end position="11"/>
    </location>
</feature>
<evidence type="ECO:0000313" key="2">
    <source>
        <dbReference type="EMBL" id="EED22398.1"/>
    </source>
</evidence>
<proteinExistence type="predicted"/>
<dbReference type="RefSeq" id="XP_002479361.1">
    <property type="nucleotide sequence ID" value="XM_002479316.1"/>
</dbReference>
<keyword evidence="3" id="KW-1185">Reference proteome</keyword>
<feature type="region of interest" description="Disordered" evidence="1">
    <location>
        <begin position="113"/>
        <end position="200"/>
    </location>
</feature>
<dbReference type="PhylomeDB" id="B8M3M6"/>
<dbReference type="STRING" id="441959.B8M3M6"/>
<dbReference type="AlphaFoldDB" id="B8M3M6"/>
<dbReference type="InParanoid" id="B8M3M6"/>
<dbReference type="HOGENOM" id="CLU_1367053_0_0_1"/>
<accession>B8M3M6</accession>
<feature type="compositionally biased region" description="Low complexity" evidence="1">
    <location>
        <begin position="79"/>
        <end position="89"/>
    </location>
</feature>
<feature type="compositionally biased region" description="Basic and acidic residues" evidence="1">
    <location>
        <begin position="155"/>
        <end position="164"/>
    </location>
</feature>